<name>A0A087G9X4_ARAAL</name>
<protein>
    <submittedName>
        <fullName evidence="1">Uncharacterized protein</fullName>
    </submittedName>
</protein>
<accession>A0A087G9X4</accession>
<dbReference type="Gramene" id="KFK26676">
    <property type="protein sequence ID" value="KFK26676"/>
    <property type="gene ID" value="AALP_AA8G278500"/>
</dbReference>
<dbReference type="EMBL" id="CM002876">
    <property type="protein sequence ID" value="KFK26676.1"/>
    <property type="molecule type" value="Genomic_DNA"/>
</dbReference>
<dbReference type="PANTHER" id="PTHR38398">
    <property type="entry name" value="EXPRESSED PROTEIN"/>
    <property type="match status" value="1"/>
</dbReference>
<dbReference type="OMA" id="VCKFKRS"/>
<dbReference type="PANTHER" id="PTHR38398:SF1">
    <property type="entry name" value="EXPRESSED PROTEIN"/>
    <property type="match status" value="1"/>
</dbReference>
<dbReference type="Proteomes" id="UP000029120">
    <property type="component" value="Chromosome 8"/>
</dbReference>
<proteinExistence type="predicted"/>
<keyword evidence="2" id="KW-1185">Reference proteome</keyword>
<dbReference type="OrthoDB" id="693735at2759"/>
<dbReference type="AlphaFoldDB" id="A0A087G9X4"/>
<gene>
    <name evidence="1" type="ordered locus">AALP_Aa8g278500</name>
</gene>
<sequence>MVCRAEEALKQREKVNRCTEHDREKKKKQLITHFNKEKSCRFKRSTCNLDHDGASTAIYLIACIACSSFSYHL</sequence>
<evidence type="ECO:0000313" key="1">
    <source>
        <dbReference type="EMBL" id="KFK26676.1"/>
    </source>
</evidence>
<reference evidence="2" key="1">
    <citation type="journal article" date="2015" name="Nat. Plants">
        <title>Genome expansion of Arabis alpina linked with retrotransposition and reduced symmetric DNA methylation.</title>
        <authorList>
            <person name="Willing E.M."/>
            <person name="Rawat V."/>
            <person name="Mandakova T."/>
            <person name="Maumus F."/>
            <person name="James G.V."/>
            <person name="Nordstroem K.J."/>
            <person name="Becker C."/>
            <person name="Warthmann N."/>
            <person name="Chica C."/>
            <person name="Szarzynska B."/>
            <person name="Zytnicki M."/>
            <person name="Albani M.C."/>
            <person name="Kiefer C."/>
            <person name="Bergonzi S."/>
            <person name="Castaings L."/>
            <person name="Mateos J.L."/>
            <person name="Berns M.C."/>
            <person name="Bujdoso N."/>
            <person name="Piofczyk T."/>
            <person name="de Lorenzo L."/>
            <person name="Barrero-Sicilia C."/>
            <person name="Mateos I."/>
            <person name="Piednoel M."/>
            <person name="Hagmann J."/>
            <person name="Chen-Min-Tao R."/>
            <person name="Iglesias-Fernandez R."/>
            <person name="Schuster S.C."/>
            <person name="Alonso-Blanco C."/>
            <person name="Roudier F."/>
            <person name="Carbonero P."/>
            <person name="Paz-Ares J."/>
            <person name="Davis S.J."/>
            <person name="Pecinka A."/>
            <person name="Quesneville H."/>
            <person name="Colot V."/>
            <person name="Lysak M.A."/>
            <person name="Weigel D."/>
            <person name="Coupland G."/>
            <person name="Schneeberger K."/>
        </authorList>
    </citation>
    <scope>NUCLEOTIDE SEQUENCE [LARGE SCALE GENOMIC DNA]</scope>
    <source>
        <strain evidence="2">cv. Pajares</strain>
    </source>
</reference>
<evidence type="ECO:0000313" key="2">
    <source>
        <dbReference type="Proteomes" id="UP000029120"/>
    </source>
</evidence>
<organism evidence="1 2">
    <name type="scientific">Arabis alpina</name>
    <name type="common">Alpine rock-cress</name>
    <dbReference type="NCBI Taxonomy" id="50452"/>
    <lineage>
        <taxon>Eukaryota</taxon>
        <taxon>Viridiplantae</taxon>
        <taxon>Streptophyta</taxon>
        <taxon>Embryophyta</taxon>
        <taxon>Tracheophyta</taxon>
        <taxon>Spermatophyta</taxon>
        <taxon>Magnoliopsida</taxon>
        <taxon>eudicotyledons</taxon>
        <taxon>Gunneridae</taxon>
        <taxon>Pentapetalae</taxon>
        <taxon>rosids</taxon>
        <taxon>malvids</taxon>
        <taxon>Brassicales</taxon>
        <taxon>Brassicaceae</taxon>
        <taxon>Arabideae</taxon>
        <taxon>Arabis</taxon>
    </lineage>
</organism>